<keyword evidence="1" id="KW-0472">Membrane</keyword>
<evidence type="ECO:0000256" key="1">
    <source>
        <dbReference type="SAM" id="Phobius"/>
    </source>
</evidence>
<dbReference type="EMBL" id="LODT01000022">
    <property type="protein sequence ID" value="KYQ94170.1"/>
    <property type="molecule type" value="Genomic_DNA"/>
</dbReference>
<gene>
    <name evidence="3" type="ORF">DLAC_04460</name>
</gene>
<keyword evidence="2" id="KW-0732">Signal</keyword>
<organism evidence="3 4">
    <name type="scientific">Tieghemostelium lacteum</name>
    <name type="common">Slime mold</name>
    <name type="synonym">Dictyostelium lacteum</name>
    <dbReference type="NCBI Taxonomy" id="361077"/>
    <lineage>
        <taxon>Eukaryota</taxon>
        <taxon>Amoebozoa</taxon>
        <taxon>Evosea</taxon>
        <taxon>Eumycetozoa</taxon>
        <taxon>Dictyostelia</taxon>
        <taxon>Dictyosteliales</taxon>
        <taxon>Raperosteliaceae</taxon>
        <taxon>Tieghemostelium</taxon>
    </lineage>
</organism>
<sequence length="802" mass="89401">MKTNSIIICNIIFLILITPIYCKDDQPLLNRINSINNITIAAIVPTSTQPIVIGTHQSRDSMTTCVANNGGTLCYLSSASEEAKNQFIVHRVSSYGKCIAMLGISNGVCYISMYNTVSNSISFAPAKLDGMNLAVDERFIWVYTNETSENYPLGYIKAFLHSDCDKIEPTDKLFPAPMKKIENMWADPYSGKPRSLFLYSTDGNVFREYGYNESLTQLFETGVSMNSDDACLIRPFKDHKYLAAYPGGFRILDPKTQRSEEFFVEKEGINFCYYFANSGLDIYSVPYYGSRYLNRIIPGINFIISRPCFEKRNGVINITGSVERYSFQWEDNNSKSPNRTNLQPGKYFVNITLLGADVSFRHKVELFPPEDPTAINPGIACPGSSEGVLSFKSVKATDLNYTYVMFDGTQSLKNSTNGTFEHLKSHAYSFTITTIDKYGFKCVYHKNTTVESAPVPEVEPTFIPASCYNSTDGSIIIPDFRDQVFIYRLTPPEPHPPRKFQGIYNNLGGNTYVLHITTNTTLKNLQCTSVIPIKVPRPPRFVDPQCQVIHANCFGGNGSMSCNYTEGIDLQLVHESGRIFPSYVIANGTVKYKRLPHGSYKMWWAISNMQNSGMECARGYLNYTIDHPSKIQLDHKVMTTECTKNGIETLFAYAHGGVPFNGSDYLFSSPTSNSSGPYLNVSYWIDGVYHINISDSRGCVAVYNDFKIARPKECAMVLDQHGNVVRARAPGGLAPIGKKLGLILGLTLGVGVPIVCAAVVGAVFLIRKYGLPSLPQKPFKRKQHPNSIPVFIGGKIGYYDNF</sequence>
<comment type="caution">
    <text evidence="3">The sequence shown here is derived from an EMBL/GenBank/DDBJ whole genome shotgun (WGS) entry which is preliminary data.</text>
</comment>
<dbReference type="FunCoup" id="A0A151ZJW1">
    <property type="interactions" value="738"/>
</dbReference>
<feature type="chain" id="PRO_5007593405" evidence="2">
    <location>
        <begin position="23"/>
        <end position="802"/>
    </location>
</feature>
<name>A0A151ZJW1_TIELA</name>
<feature type="signal peptide" evidence="2">
    <location>
        <begin position="1"/>
        <end position="22"/>
    </location>
</feature>
<dbReference type="OrthoDB" id="18465at2759"/>
<dbReference type="InParanoid" id="A0A151ZJW1"/>
<keyword evidence="1" id="KW-0812">Transmembrane</keyword>
<keyword evidence="1" id="KW-1133">Transmembrane helix</keyword>
<protein>
    <submittedName>
        <fullName evidence="3">Uncharacterized protein</fullName>
    </submittedName>
</protein>
<keyword evidence="4" id="KW-1185">Reference proteome</keyword>
<dbReference type="AlphaFoldDB" id="A0A151ZJW1"/>
<accession>A0A151ZJW1</accession>
<proteinExistence type="predicted"/>
<evidence type="ECO:0000313" key="4">
    <source>
        <dbReference type="Proteomes" id="UP000076078"/>
    </source>
</evidence>
<reference evidence="3 4" key="1">
    <citation type="submission" date="2015-12" db="EMBL/GenBank/DDBJ databases">
        <title>Dictyostelia acquired genes for synthesis and detection of signals that induce cell-type specialization by lateral gene transfer from prokaryotes.</title>
        <authorList>
            <person name="Gloeckner G."/>
            <person name="Schaap P."/>
        </authorList>
    </citation>
    <scope>NUCLEOTIDE SEQUENCE [LARGE SCALE GENOMIC DNA]</scope>
    <source>
        <strain evidence="3 4">TK</strain>
    </source>
</reference>
<dbReference type="Proteomes" id="UP000076078">
    <property type="component" value="Unassembled WGS sequence"/>
</dbReference>
<dbReference type="OMA" id="NVSYWVD"/>
<evidence type="ECO:0000256" key="2">
    <source>
        <dbReference type="SAM" id="SignalP"/>
    </source>
</evidence>
<feature type="transmembrane region" description="Helical" evidence="1">
    <location>
        <begin position="740"/>
        <end position="766"/>
    </location>
</feature>
<evidence type="ECO:0000313" key="3">
    <source>
        <dbReference type="EMBL" id="KYQ94170.1"/>
    </source>
</evidence>